<dbReference type="Proteomes" id="UP001383192">
    <property type="component" value="Unassembled WGS sequence"/>
</dbReference>
<evidence type="ECO:0000256" key="1">
    <source>
        <dbReference type="SAM" id="Coils"/>
    </source>
</evidence>
<keyword evidence="4" id="KW-1185">Reference proteome</keyword>
<comment type="caution">
    <text evidence="3">The sequence shown here is derived from an EMBL/GenBank/DDBJ whole genome shotgun (WGS) entry which is preliminary data.</text>
</comment>
<reference evidence="3 4" key="1">
    <citation type="submission" date="2024-01" db="EMBL/GenBank/DDBJ databases">
        <title>A draft genome for a cacao thread blight-causing isolate of Paramarasmius palmivorus.</title>
        <authorList>
            <person name="Baruah I.K."/>
            <person name="Bukari Y."/>
            <person name="Amoako-Attah I."/>
            <person name="Meinhardt L.W."/>
            <person name="Bailey B.A."/>
            <person name="Cohen S.P."/>
        </authorList>
    </citation>
    <scope>NUCLEOTIDE SEQUENCE [LARGE SCALE GENOMIC DNA]</scope>
    <source>
        <strain evidence="3 4">GH-12</strain>
    </source>
</reference>
<gene>
    <name evidence="3" type="ORF">VNI00_003743</name>
</gene>
<dbReference type="EMBL" id="JAYKXP010000009">
    <property type="protein sequence ID" value="KAK7054545.1"/>
    <property type="molecule type" value="Genomic_DNA"/>
</dbReference>
<evidence type="ECO:0000313" key="3">
    <source>
        <dbReference type="EMBL" id="KAK7054545.1"/>
    </source>
</evidence>
<evidence type="ECO:0000313" key="4">
    <source>
        <dbReference type="Proteomes" id="UP001383192"/>
    </source>
</evidence>
<protein>
    <submittedName>
        <fullName evidence="3">Uncharacterized protein</fullName>
    </submittedName>
</protein>
<keyword evidence="1" id="KW-0175">Coiled coil</keyword>
<organism evidence="3 4">
    <name type="scientific">Paramarasmius palmivorus</name>
    <dbReference type="NCBI Taxonomy" id="297713"/>
    <lineage>
        <taxon>Eukaryota</taxon>
        <taxon>Fungi</taxon>
        <taxon>Dikarya</taxon>
        <taxon>Basidiomycota</taxon>
        <taxon>Agaricomycotina</taxon>
        <taxon>Agaricomycetes</taxon>
        <taxon>Agaricomycetidae</taxon>
        <taxon>Agaricales</taxon>
        <taxon>Marasmiineae</taxon>
        <taxon>Marasmiaceae</taxon>
        <taxon>Paramarasmius</taxon>
    </lineage>
</organism>
<proteinExistence type="predicted"/>
<dbReference type="AlphaFoldDB" id="A0AAW0DT14"/>
<sequence>MGNSYSIYFACLGEGQFVQFDLTLNVDINPHITSTGLAGMTDNQETTASVEDPHHRCWKVIEDLEGRVDYWVSKAAATSKRLGLSQEDYAVLKEEKYGLIRELKAKEEKIETLTGELNELKREMASIGGRLVDAARFGPKKRRRITKRKLNFEPKTPVKQHPHSNWNLSSPKSGPLSFTKTPPGIIIEDEDPFM</sequence>
<name>A0AAW0DT14_9AGAR</name>
<feature type="compositionally biased region" description="Polar residues" evidence="2">
    <location>
        <begin position="163"/>
        <end position="180"/>
    </location>
</feature>
<feature type="coiled-coil region" evidence="1">
    <location>
        <begin position="103"/>
        <end position="130"/>
    </location>
</feature>
<evidence type="ECO:0000256" key="2">
    <source>
        <dbReference type="SAM" id="MobiDB-lite"/>
    </source>
</evidence>
<accession>A0AAW0DT14</accession>
<feature type="region of interest" description="Disordered" evidence="2">
    <location>
        <begin position="146"/>
        <end position="194"/>
    </location>
</feature>